<accession>A0A5B1BSE7</accession>
<proteinExistence type="predicted"/>
<evidence type="ECO:0000256" key="1">
    <source>
        <dbReference type="SAM" id="MobiDB-lite"/>
    </source>
</evidence>
<evidence type="ECO:0000313" key="2">
    <source>
        <dbReference type="EMBL" id="KAA1250350.1"/>
    </source>
</evidence>
<dbReference type="AlphaFoldDB" id="A0A5B1BSE7"/>
<dbReference type="Proteomes" id="UP000324701">
    <property type="component" value="Unassembled WGS sequence"/>
</dbReference>
<feature type="region of interest" description="Disordered" evidence="1">
    <location>
        <begin position="1"/>
        <end position="20"/>
    </location>
</feature>
<reference evidence="2 3" key="1">
    <citation type="submission" date="2019-09" db="EMBL/GenBank/DDBJ databases">
        <title>Report of infection by Mycobacterium simiae a patient suffering from pulmonary tuberculosis.</title>
        <authorList>
            <person name="Mohanty P.S."/>
            <person name="Bansal A.K."/>
            <person name="Singh H."/>
            <person name="Sharma S."/>
            <person name="Patil S.A."/>
            <person name="Upadhaya P."/>
            <person name="Singh P.K."/>
            <person name="Kumar D."/>
            <person name="Kumar S."/>
            <person name="Singh R.K."/>
            <person name="Chaudhary B."/>
        </authorList>
    </citation>
    <scope>NUCLEOTIDE SEQUENCE [LARGE SCALE GENOMIC DNA]</scope>
    <source>
        <strain evidence="2 3">JAL-560-SIM</strain>
    </source>
</reference>
<gene>
    <name evidence="2" type="ORF">F0Q45_10165</name>
</gene>
<comment type="caution">
    <text evidence="2">The sequence shown here is derived from an EMBL/GenBank/DDBJ whole genome shotgun (WGS) entry which is preliminary data.</text>
</comment>
<sequence length="84" mass="9202">MIESRSATPKPAGQPGNDTDVIRHGLGSRVKLYSAFPYHLVIKFPQFCFEGGSGVSSALHHKPHRVVLRGRPRSDVAGRYCPAM</sequence>
<organism evidence="2 3">
    <name type="scientific">Mycobacterium simiae</name>
    <name type="common">Mycobacterium habana</name>
    <dbReference type="NCBI Taxonomy" id="1784"/>
    <lineage>
        <taxon>Bacteria</taxon>
        <taxon>Bacillati</taxon>
        <taxon>Actinomycetota</taxon>
        <taxon>Actinomycetes</taxon>
        <taxon>Mycobacteriales</taxon>
        <taxon>Mycobacteriaceae</taxon>
        <taxon>Mycobacterium</taxon>
        <taxon>Mycobacterium simiae complex</taxon>
    </lineage>
</organism>
<evidence type="ECO:0000313" key="3">
    <source>
        <dbReference type="Proteomes" id="UP000324701"/>
    </source>
</evidence>
<dbReference type="OrthoDB" id="4736845at2"/>
<name>A0A5B1BSE7_MYCSI</name>
<keyword evidence="3" id="KW-1185">Reference proteome</keyword>
<dbReference type="EMBL" id="VTZN01000048">
    <property type="protein sequence ID" value="KAA1250350.1"/>
    <property type="molecule type" value="Genomic_DNA"/>
</dbReference>
<protein>
    <submittedName>
        <fullName evidence="2">Uncharacterized protein</fullName>
    </submittedName>
</protein>